<dbReference type="AlphaFoldDB" id="A0A6A5YQB1"/>
<evidence type="ECO:0000313" key="3">
    <source>
        <dbReference type="Proteomes" id="UP000799770"/>
    </source>
</evidence>
<evidence type="ECO:0000313" key="2">
    <source>
        <dbReference type="EMBL" id="KAF2109326.1"/>
    </source>
</evidence>
<feature type="region of interest" description="Disordered" evidence="1">
    <location>
        <begin position="1"/>
        <end position="40"/>
    </location>
</feature>
<dbReference type="EMBL" id="ML977343">
    <property type="protein sequence ID" value="KAF2109326.1"/>
    <property type="molecule type" value="Genomic_DNA"/>
</dbReference>
<evidence type="ECO:0000256" key="1">
    <source>
        <dbReference type="SAM" id="MobiDB-lite"/>
    </source>
</evidence>
<feature type="compositionally biased region" description="Basic residues" evidence="1">
    <location>
        <begin position="21"/>
        <end position="36"/>
    </location>
</feature>
<reference evidence="2" key="1">
    <citation type="journal article" date="2020" name="Stud. Mycol.">
        <title>101 Dothideomycetes genomes: a test case for predicting lifestyles and emergence of pathogens.</title>
        <authorList>
            <person name="Haridas S."/>
            <person name="Albert R."/>
            <person name="Binder M."/>
            <person name="Bloem J."/>
            <person name="Labutti K."/>
            <person name="Salamov A."/>
            <person name="Andreopoulos B."/>
            <person name="Baker S."/>
            <person name="Barry K."/>
            <person name="Bills G."/>
            <person name="Bluhm B."/>
            <person name="Cannon C."/>
            <person name="Castanera R."/>
            <person name="Culley D."/>
            <person name="Daum C."/>
            <person name="Ezra D."/>
            <person name="Gonzalez J."/>
            <person name="Henrissat B."/>
            <person name="Kuo A."/>
            <person name="Liang C."/>
            <person name="Lipzen A."/>
            <person name="Lutzoni F."/>
            <person name="Magnuson J."/>
            <person name="Mondo S."/>
            <person name="Nolan M."/>
            <person name="Ohm R."/>
            <person name="Pangilinan J."/>
            <person name="Park H.-J."/>
            <person name="Ramirez L."/>
            <person name="Alfaro M."/>
            <person name="Sun H."/>
            <person name="Tritt A."/>
            <person name="Yoshinaga Y."/>
            <person name="Zwiers L.-H."/>
            <person name="Turgeon B."/>
            <person name="Goodwin S."/>
            <person name="Spatafora J."/>
            <person name="Crous P."/>
            <person name="Grigoriev I."/>
        </authorList>
    </citation>
    <scope>NUCLEOTIDE SEQUENCE</scope>
    <source>
        <strain evidence="2">CBS 627.86</strain>
    </source>
</reference>
<name>A0A6A5YQB1_9PLEO</name>
<gene>
    <name evidence="2" type="ORF">BDV96DRAFT_245400</name>
</gene>
<proteinExistence type="predicted"/>
<accession>A0A6A5YQB1</accession>
<protein>
    <submittedName>
        <fullName evidence="2">Uncharacterized protein</fullName>
    </submittedName>
</protein>
<sequence>MMGTHNHDFFSIAGPEEEHSGRHRREKKKKKKKKRLLGLEGAPAHSAKTIPVALPHAPSSCPPVSPAHAFMDSISPVWQPCLPIAFTELHLEIASDASCLCHTQALVEATSLLPSCAHFAKIRREKEQCKLGRQSALDTEDLSSHFKGLWPIKLS</sequence>
<dbReference type="Proteomes" id="UP000799770">
    <property type="component" value="Unassembled WGS sequence"/>
</dbReference>
<keyword evidence="3" id="KW-1185">Reference proteome</keyword>
<organism evidence="2 3">
    <name type="scientific">Lophiotrema nucula</name>
    <dbReference type="NCBI Taxonomy" id="690887"/>
    <lineage>
        <taxon>Eukaryota</taxon>
        <taxon>Fungi</taxon>
        <taxon>Dikarya</taxon>
        <taxon>Ascomycota</taxon>
        <taxon>Pezizomycotina</taxon>
        <taxon>Dothideomycetes</taxon>
        <taxon>Pleosporomycetidae</taxon>
        <taxon>Pleosporales</taxon>
        <taxon>Lophiotremataceae</taxon>
        <taxon>Lophiotrema</taxon>
    </lineage>
</organism>